<proteinExistence type="predicted"/>
<gene>
    <name evidence="1" type="ORF">BK666_20780</name>
</gene>
<name>A0A423JZZ4_9PSED</name>
<accession>A0A423JZZ4</accession>
<dbReference type="Proteomes" id="UP000285349">
    <property type="component" value="Unassembled WGS sequence"/>
</dbReference>
<sequence>MSALRKAQFEYEELLPPPVNEPDQAETEWLEHSAEQLVCGSDVTWKRRFSPEQKVTTAEYAEHLQLHLTQRQIDGLDDRDSFANLVLAVVVGSPAEALTHAKHLLGSSSPVTQLEAIAANFLSPHAADAVVAEQEAAEDDVDTDL</sequence>
<comment type="caution">
    <text evidence="1">The sequence shown here is derived from an EMBL/GenBank/DDBJ whole genome shotgun (WGS) entry which is preliminary data.</text>
</comment>
<organism evidence="1 2">
    <name type="scientific">Pseudomonas frederiksbergensis</name>
    <dbReference type="NCBI Taxonomy" id="104087"/>
    <lineage>
        <taxon>Bacteria</taxon>
        <taxon>Pseudomonadati</taxon>
        <taxon>Pseudomonadota</taxon>
        <taxon>Gammaproteobacteria</taxon>
        <taxon>Pseudomonadales</taxon>
        <taxon>Pseudomonadaceae</taxon>
        <taxon>Pseudomonas</taxon>
    </lineage>
</organism>
<protein>
    <submittedName>
        <fullName evidence="1">Uncharacterized protein</fullName>
    </submittedName>
</protein>
<evidence type="ECO:0000313" key="2">
    <source>
        <dbReference type="Proteomes" id="UP000285349"/>
    </source>
</evidence>
<dbReference type="EMBL" id="MOBQ01000024">
    <property type="protein sequence ID" value="RON43510.1"/>
    <property type="molecule type" value="Genomic_DNA"/>
</dbReference>
<dbReference type="AlphaFoldDB" id="A0A423JZZ4"/>
<dbReference type="RefSeq" id="WP_123512665.1">
    <property type="nucleotide sequence ID" value="NZ_MOBQ01000024.1"/>
</dbReference>
<evidence type="ECO:0000313" key="1">
    <source>
        <dbReference type="EMBL" id="RON43510.1"/>
    </source>
</evidence>
<reference evidence="1 2" key="1">
    <citation type="submission" date="2016-10" db="EMBL/GenBank/DDBJ databases">
        <title>Comparative genome analysis of multiple Pseudomonas spp. focuses on biocontrol and plant growth promoting traits.</title>
        <authorList>
            <person name="Tao X.-Y."/>
            <person name="Taylor C.G."/>
        </authorList>
    </citation>
    <scope>NUCLEOTIDE SEQUENCE [LARGE SCALE GENOMIC DNA]</scope>
    <source>
        <strain evidence="1 2">37A10</strain>
    </source>
</reference>
<dbReference type="OrthoDB" id="7007970at2"/>